<dbReference type="RefSeq" id="WP_212940100.1">
    <property type="nucleotide sequence ID" value="NZ_BORR01000009.1"/>
</dbReference>
<reference evidence="1 2" key="1">
    <citation type="submission" date="2021-03" db="EMBL/GenBank/DDBJ databases">
        <title>Antimicrobial resistance genes in bacteria isolated from Japanese honey, and their potential for conferring macrolide and lincosamide resistance in the American foulbrood pathogen Paenibacillus larvae.</title>
        <authorList>
            <person name="Okamoto M."/>
            <person name="Kumagai M."/>
            <person name="Kanamori H."/>
            <person name="Takamatsu D."/>
        </authorList>
    </citation>
    <scope>NUCLEOTIDE SEQUENCE [LARGE SCALE GENOMIC DNA]</scope>
    <source>
        <strain evidence="1 2">J41TS12</strain>
    </source>
</reference>
<dbReference type="Proteomes" id="UP000681162">
    <property type="component" value="Unassembled WGS sequence"/>
</dbReference>
<evidence type="ECO:0000313" key="2">
    <source>
        <dbReference type="Proteomes" id="UP000681162"/>
    </source>
</evidence>
<dbReference type="AlphaFoldDB" id="A0A919XTU4"/>
<proteinExistence type="predicted"/>
<dbReference type="EMBL" id="BORR01000009">
    <property type="protein sequence ID" value="GIO37874.1"/>
    <property type="molecule type" value="Genomic_DNA"/>
</dbReference>
<protein>
    <submittedName>
        <fullName evidence="1">Uncharacterized protein</fullName>
    </submittedName>
</protein>
<accession>A0A919XTU4</accession>
<comment type="caution">
    <text evidence="1">The sequence shown here is derived from an EMBL/GenBank/DDBJ whole genome shotgun (WGS) entry which is preliminary data.</text>
</comment>
<organism evidence="1 2">
    <name type="scientific">Paenibacillus antibioticophila</name>
    <dbReference type="NCBI Taxonomy" id="1274374"/>
    <lineage>
        <taxon>Bacteria</taxon>
        <taxon>Bacillati</taxon>
        <taxon>Bacillota</taxon>
        <taxon>Bacilli</taxon>
        <taxon>Bacillales</taxon>
        <taxon>Paenibacillaceae</taxon>
        <taxon>Paenibacillus</taxon>
    </lineage>
</organism>
<keyword evidence="2" id="KW-1185">Reference proteome</keyword>
<evidence type="ECO:0000313" key="1">
    <source>
        <dbReference type="EMBL" id="GIO37874.1"/>
    </source>
</evidence>
<gene>
    <name evidence="1" type="ORF">J41TS12_27350</name>
</gene>
<name>A0A919XTU4_9BACL</name>
<sequence>MNQEAELNLDQSTLVHAWQQQLPEYLNPGDSFQVEPDQGNPQALRIHIDAAGRQFYSFDFQCAYMDEREVKVELVDVERDGVTVNEQSEKIQEMTGDYVRHLHECAQALHKITKPS</sequence>